<evidence type="ECO:0000313" key="6">
    <source>
        <dbReference type="Proteomes" id="UP000220605"/>
    </source>
</evidence>
<feature type="coiled-coil region" evidence="1">
    <location>
        <begin position="274"/>
        <end position="301"/>
    </location>
</feature>
<feature type="compositionally biased region" description="Polar residues" evidence="2">
    <location>
        <begin position="681"/>
        <end position="692"/>
    </location>
</feature>
<dbReference type="InterPro" id="IPR000195">
    <property type="entry name" value="Rab-GAP-TBC_dom"/>
</dbReference>
<evidence type="ECO:0000313" key="5">
    <source>
        <dbReference type="EMBL" id="VUZ98485.1"/>
    </source>
</evidence>
<feature type="region of interest" description="Disordered" evidence="2">
    <location>
        <begin position="1"/>
        <end position="101"/>
    </location>
</feature>
<feature type="compositionally biased region" description="Basic residues" evidence="2">
    <location>
        <begin position="1"/>
        <end position="16"/>
    </location>
</feature>
<feature type="compositionally biased region" description="Low complexity" evidence="2">
    <location>
        <begin position="160"/>
        <end position="179"/>
    </location>
</feature>
<sequence>MRAEKKKKKKTRKGSKCARTNGQYANAERSGSAPRKQLPAKTMQLKGGGGRKKDDAAAGGGATRKEAAKNEAATPKRGPPLRNPNEEMMESNDDPDSCSVYDDTVEKNINFSESILANLNDNIFEQKDSFTSEKLRGNILMLQEEMENEKRLDVHHPGEGRSSSASSSSSVRVRGGPSRQGAEAMSRGGWKTPHKGLPESSSWGALTKQEVTEEGVTAPQREQPKKNNQPTEEGKEKEKFVFPIKVSKTSWSREKAPENAHDEYNHNVIYHELYVELLQVNKSLQNEIKNLKKIIEMQKLLIKSREDVFGGSHMDEKNKVSSKKFVNNNYFLNFFNKKKKKNKESFPDVSSVLRVERVSAATSSYASVTNNEEMEEDEKAGEYFSKGGKGPSHRENYHQAHKKGEKNRRPKWERVDNNSDDEGYSEVEMNTMDNNENTHGHKNEYVKLPLSENEGSGGSENASGGGSCGDNHSDSQRGSHLGSQRTPLRDSIQGSYLFKRGNSGGVRGRSQGGGQKSYEHGYQGGKKIDGETECSEIPVNFQEITAVTLWYEEILPLINNEKKKKILIDRMISNYMPIVIKTYFWEVHIINKLNITDYFVQILIKNTKFIQSYVYTNNQQYHNHVSRYFKSLLTFRNSSLGGALSDGPAVGDDAGGEQQGEKGSSGVTDKGEKPPGETSHGETSQGNTSQEKTPQREEDNGSAGLNLLQRFSFQKFFYQILIDLDRTLYIIKKNQEYFRKHGVSTDTFLLTLDLAETKAKLNTLLQMYVVFKPELGYVQGMSYIALVFLLYCNLEKAFVHFANFMERKDIYNLYSFNNSEIKVYTYIVKEILTKQNVEIYKEIAKQYNIDNIFIQWIYTIFLTCLPFHIFIRLFDIYLFNEKIIYETILCIFTYFNKFHHVENVDVVVKNLSAFSFNTHIQEDKFWSLLKKSKIKKRKILYYREKYFKGHRDVLNEK</sequence>
<dbReference type="PANTHER" id="PTHR47219:SF9">
    <property type="entry name" value="GTPASE ACTIVATING PROTEIN AND CENTROSOME-ASSOCIATED, ISOFORM B"/>
    <property type="match status" value="1"/>
</dbReference>
<evidence type="ECO:0000259" key="4">
    <source>
        <dbReference type="PROSITE" id="PS50086"/>
    </source>
</evidence>
<name>A0A565A178_PLAVI</name>
<feature type="region of interest" description="Disordered" evidence="2">
    <location>
        <begin position="146"/>
        <end position="238"/>
    </location>
</feature>
<dbReference type="Proteomes" id="UP000220605">
    <property type="component" value="Chromosome 13"/>
</dbReference>
<feature type="compositionally biased region" description="Basic residues" evidence="2">
    <location>
        <begin position="399"/>
        <end position="409"/>
    </location>
</feature>
<dbReference type="InterPro" id="IPR035969">
    <property type="entry name" value="Rab-GAP_TBC_sf"/>
</dbReference>
<dbReference type="GO" id="GO:0031267">
    <property type="term" value="F:small GTPase binding"/>
    <property type="evidence" value="ECO:0007669"/>
    <property type="project" value="TreeGrafter"/>
</dbReference>
<feature type="transmembrane region" description="Helical" evidence="3">
    <location>
        <begin position="853"/>
        <end position="874"/>
    </location>
</feature>
<dbReference type="GO" id="GO:0005096">
    <property type="term" value="F:GTPase activator activity"/>
    <property type="evidence" value="ECO:0007669"/>
    <property type="project" value="TreeGrafter"/>
</dbReference>
<dbReference type="SUPFAM" id="SSF47923">
    <property type="entry name" value="Ypt/Rab-GAP domain of gyp1p"/>
    <property type="match status" value="2"/>
</dbReference>
<evidence type="ECO:0000256" key="1">
    <source>
        <dbReference type="SAM" id="Coils"/>
    </source>
</evidence>
<evidence type="ECO:0000256" key="2">
    <source>
        <dbReference type="SAM" id="MobiDB-lite"/>
    </source>
</evidence>
<dbReference type="AlphaFoldDB" id="A0A565A178"/>
<dbReference type="Gene3D" id="1.10.472.80">
    <property type="entry name" value="Ypt/Rab-GAP domain of gyp1p, domain 3"/>
    <property type="match status" value="1"/>
</dbReference>
<feature type="region of interest" description="Disordered" evidence="2">
    <location>
        <begin position="644"/>
        <end position="701"/>
    </location>
</feature>
<reference evidence="6" key="1">
    <citation type="submission" date="2016-07" db="EMBL/GenBank/DDBJ databases">
        <authorList>
            <consortium name="Pathogen Informatics"/>
        </authorList>
    </citation>
    <scope>NUCLEOTIDE SEQUENCE [LARGE SCALE GENOMIC DNA]</scope>
</reference>
<feature type="region of interest" description="Disordered" evidence="2">
    <location>
        <begin position="449"/>
        <end position="523"/>
    </location>
</feature>
<feature type="compositionally biased region" description="Acidic residues" evidence="2">
    <location>
        <begin position="87"/>
        <end position="96"/>
    </location>
</feature>
<dbReference type="Gene3D" id="1.10.8.270">
    <property type="entry name" value="putative rabgap domain of human tbc1 domain family member 14 like domains"/>
    <property type="match status" value="1"/>
</dbReference>
<dbReference type="Pfam" id="PF00566">
    <property type="entry name" value="RabGAP-TBC"/>
    <property type="match status" value="1"/>
</dbReference>
<keyword evidence="1" id="KW-0175">Coiled coil</keyword>
<dbReference type="OrthoDB" id="18431at2759"/>
<keyword evidence="3" id="KW-0472">Membrane</keyword>
<dbReference type="SMART" id="SM00164">
    <property type="entry name" value="TBC"/>
    <property type="match status" value="1"/>
</dbReference>
<feature type="region of interest" description="Disordered" evidence="2">
    <location>
        <begin position="361"/>
        <end position="425"/>
    </location>
</feature>
<feature type="compositionally biased region" description="Gly residues" evidence="2">
    <location>
        <begin position="502"/>
        <end position="515"/>
    </location>
</feature>
<dbReference type="PROSITE" id="PS50086">
    <property type="entry name" value="TBC_RABGAP"/>
    <property type="match status" value="1"/>
</dbReference>
<keyword evidence="3" id="KW-0812">Transmembrane</keyword>
<feature type="domain" description="Rab-GAP TBC" evidence="4">
    <location>
        <begin position="575"/>
        <end position="881"/>
    </location>
</feature>
<dbReference type="VEuPathDB" id="PlasmoDB:PVP01_1343700"/>
<feature type="compositionally biased region" description="Basic and acidic residues" evidence="2">
    <location>
        <begin position="148"/>
        <end position="159"/>
    </location>
</feature>
<dbReference type="PANTHER" id="PTHR47219">
    <property type="entry name" value="RAB GTPASE-ACTIVATING PROTEIN 1-LIKE"/>
    <property type="match status" value="1"/>
</dbReference>
<accession>A0A565A178</accession>
<protein>
    <submittedName>
        <fullName evidence="5">GTPase-activating protein, putative</fullName>
    </submittedName>
</protein>
<keyword evidence="3" id="KW-1133">Transmembrane helix</keyword>
<organism evidence="5 6">
    <name type="scientific">Plasmodium vivax</name>
    <name type="common">malaria parasite P. vivax</name>
    <dbReference type="NCBI Taxonomy" id="5855"/>
    <lineage>
        <taxon>Eukaryota</taxon>
        <taxon>Sar</taxon>
        <taxon>Alveolata</taxon>
        <taxon>Apicomplexa</taxon>
        <taxon>Aconoidasida</taxon>
        <taxon>Haemosporida</taxon>
        <taxon>Plasmodiidae</taxon>
        <taxon>Plasmodium</taxon>
        <taxon>Plasmodium (Plasmodium)</taxon>
    </lineage>
</organism>
<dbReference type="VEuPathDB" id="PlasmoDB:PVPAM_130058800"/>
<dbReference type="VEuPathDB" id="PlasmoDB:PVX_086180"/>
<proteinExistence type="predicted"/>
<gene>
    <name evidence="5" type="ORF">PVP01_1343700</name>
</gene>
<feature type="compositionally biased region" description="Gly residues" evidence="2">
    <location>
        <begin position="455"/>
        <end position="468"/>
    </location>
</feature>
<dbReference type="InterPro" id="IPR050302">
    <property type="entry name" value="Rab_GAP_TBC_domain"/>
</dbReference>
<evidence type="ECO:0000256" key="3">
    <source>
        <dbReference type="SAM" id="Phobius"/>
    </source>
</evidence>
<dbReference type="EMBL" id="LT635624">
    <property type="protein sequence ID" value="VUZ98485.1"/>
    <property type="molecule type" value="Genomic_DNA"/>
</dbReference>